<evidence type="ECO:0000313" key="2">
    <source>
        <dbReference type="EMBL" id="MDK6028064.1"/>
    </source>
</evidence>
<dbReference type="RefSeq" id="WP_285273038.1">
    <property type="nucleotide sequence ID" value="NZ_JASNVW010000001.1"/>
</dbReference>
<protein>
    <submittedName>
        <fullName evidence="2">Uncharacterized protein</fullName>
    </submittedName>
</protein>
<sequence>MRVGTLITIMLMLVIVSSIPMALADSNIQIYTIYDYDNLVIVAINRSALTYLGNGYWLLVLPNMDAVTFSSELVNEIIGKFIGPRATYLRLRITMTVDGYRIVKTIDSLNALDASDNEVMSAIMRALNVTRAREAWVLFLGNNVIRIDVVAENGIDVEKIAKELSDIARSHKIVVIETLSSGIPSYFDAQDLYENLKKISCFVSMGESLYGVNIWFNISCIKELAIATNRSFNEAIEDVANSVKTLNPLLRKYLPYQDIVVLVAQPPPPAIPLPGEVKPVEKINHTEIVEIEKIKHTETVEILQTSSDLPQQIFIISAIVVTVAITPVLWRIRSIKR</sequence>
<keyword evidence="1" id="KW-1133">Transmembrane helix</keyword>
<feature type="transmembrane region" description="Helical" evidence="1">
    <location>
        <begin position="313"/>
        <end position="332"/>
    </location>
</feature>
<dbReference type="AlphaFoldDB" id="A0ABD4Z4D7"/>
<comment type="caution">
    <text evidence="2">The sequence shown here is derived from an EMBL/GenBank/DDBJ whole genome shotgun (WGS) entry which is preliminary data.</text>
</comment>
<gene>
    <name evidence="2" type="ORF">QPL79_01635</name>
</gene>
<evidence type="ECO:0000256" key="1">
    <source>
        <dbReference type="SAM" id="Phobius"/>
    </source>
</evidence>
<dbReference type="EMBL" id="JASNVW010000001">
    <property type="protein sequence ID" value="MDK6028064.1"/>
    <property type="molecule type" value="Genomic_DNA"/>
</dbReference>
<keyword evidence="3" id="KW-1185">Reference proteome</keyword>
<accession>A0ABD4Z4D7</accession>
<reference evidence="2 3" key="1">
    <citation type="submission" date="2023-05" db="EMBL/GenBank/DDBJ databases">
        <title>A new hyperthermophilic archaea 'Ignisphaera cupida' sp. nov. and description of the family 'Ignisphaeraceae' fam. nov.</title>
        <authorList>
            <person name="Podosokorskaya O.A."/>
            <person name="Elcheninov A.G."/>
            <person name="Klukina A."/>
            <person name="Merkel A.Y."/>
        </authorList>
    </citation>
    <scope>NUCLEOTIDE SEQUENCE [LARGE SCALE GENOMIC DNA]</scope>
    <source>
        <strain evidence="2 3">4213-co</strain>
    </source>
</reference>
<dbReference type="Proteomes" id="UP001529235">
    <property type="component" value="Unassembled WGS sequence"/>
</dbReference>
<organism evidence="2 3">
    <name type="scientific">Ignisphaera cupida</name>
    <dbReference type="NCBI Taxonomy" id="3050454"/>
    <lineage>
        <taxon>Archaea</taxon>
        <taxon>Thermoproteota</taxon>
        <taxon>Thermoprotei</taxon>
        <taxon>Desulfurococcales</taxon>
        <taxon>Desulfurococcaceae</taxon>
        <taxon>Ignisphaera</taxon>
    </lineage>
</organism>
<proteinExistence type="predicted"/>
<evidence type="ECO:0000313" key="3">
    <source>
        <dbReference type="Proteomes" id="UP001529235"/>
    </source>
</evidence>
<name>A0ABD4Z4D7_9CREN</name>
<keyword evidence="1" id="KW-0472">Membrane</keyword>
<keyword evidence="1" id="KW-0812">Transmembrane</keyword>